<keyword evidence="6" id="KW-1185">Reference proteome</keyword>
<dbReference type="Gene3D" id="4.10.240.10">
    <property type="entry name" value="Zn(2)-C6 fungal-type DNA-binding domain"/>
    <property type="match status" value="1"/>
</dbReference>
<evidence type="ECO:0000313" key="6">
    <source>
        <dbReference type="Proteomes" id="UP000240493"/>
    </source>
</evidence>
<dbReference type="AlphaFoldDB" id="A0A2T3YU78"/>
<evidence type="ECO:0000313" key="5">
    <source>
        <dbReference type="EMBL" id="PTB36097.1"/>
    </source>
</evidence>
<dbReference type="SMART" id="SM00066">
    <property type="entry name" value="GAL4"/>
    <property type="match status" value="1"/>
</dbReference>
<keyword evidence="2" id="KW-0539">Nucleus</keyword>
<dbReference type="Proteomes" id="UP000240493">
    <property type="component" value="Unassembled WGS sequence"/>
</dbReference>
<dbReference type="Pfam" id="PF04082">
    <property type="entry name" value="Fungal_trans"/>
    <property type="match status" value="1"/>
</dbReference>
<proteinExistence type="predicted"/>
<evidence type="ECO:0000256" key="2">
    <source>
        <dbReference type="ARBA" id="ARBA00023242"/>
    </source>
</evidence>
<dbReference type="SUPFAM" id="SSF57701">
    <property type="entry name" value="Zn2/Cys6 DNA-binding domain"/>
    <property type="match status" value="1"/>
</dbReference>
<organism evidence="5 6">
    <name type="scientific">Trichoderma asperellum (strain ATCC 204424 / CBS 433.97 / NBRC 101777)</name>
    <dbReference type="NCBI Taxonomy" id="1042311"/>
    <lineage>
        <taxon>Eukaryota</taxon>
        <taxon>Fungi</taxon>
        <taxon>Dikarya</taxon>
        <taxon>Ascomycota</taxon>
        <taxon>Pezizomycotina</taxon>
        <taxon>Sordariomycetes</taxon>
        <taxon>Hypocreomycetidae</taxon>
        <taxon>Hypocreales</taxon>
        <taxon>Hypocreaceae</taxon>
        <taxon>Trichoderma</taxon>
    </lineage>
</organism>
<dbReference type="PANTHER" id="PTHR47431">
    <property type="entry name" value="ZN(II)2CYS6 TRANSCRIPTION FACTOR (EUROFUNG)-RELATED"/>
    <property type="match status" value="1"/>
</dbReference>
<name>A0A2T3YU78_TRIA4</name>
<dbReference type="CDD" id="cd12148">
    <property type="entry name" value="fungal_TF_MHR"/>
    <property type="match status" value="1"/>
</dbReference>
<dbReference type="Pfam" id="PF00172">
    <property type="entry name" value="Zn_clus"/>
    <property type="match status" value="1"/>
</dbReference>
<dbReference type="InterPro" id="IPR001138">
    <property type="entry name" value="Zn2Cys6_DnaBD"/>
</dbReference>
<dbReference type="PROSITE" id="PS00463">
    <property type="entry name" value="ZN2_CY6_FUNGAL_1"/>
    <property type="match status" value="1"/>
</dbReference>
<dbReference type="GO" id="GO:0003677">
    <property type="term" value="F:DNA binding"/>
    <property type="evidence" value="ECO:0007669"/>
    <property type="project" value="InterPro"/>
</dbReference>
<sequence>MESFLSILDDYPEVSNLSPTFSWATSPVVDQSINPGTTPTDNIKDNQGPVTPTTETQTDAPRLLPVKTCLTCRRRHLKCSGSNPCARCVTSQVECVFIPSQRGYNRLRRATTQGKERLPLAGTSRLQYQPPSPGPSVDAARGNEPNRNQASDNEVESHPLSASSRLNKLSAYDTSALYNQTSSPQLTIMNDPDRPLTAFYYHAFASNPFVLPRCHLSQIDDAKSLHVLVTAMRWVGSLYINATVQTDLYNAAHSSIYDDQVPRNGFLVQAMMLLLVALDGSCQRREALRILSDVELLALEIGLHKRNFADLHGQGSRILEESWRRTWWYLYIVDGMIAGIHRETSFALFDVSTDVLLPCEEHQYLSGEIPKPLSLQDLHDRNFNEDEHQFSSFAQLIICGQSLGTFLQLPPICNPEDPNVKELELLLTSWRLHLPRFKRHMLQQDGEPDEVMFQAYMITYAILILLYQPFCRFNTKPAQAIDTCAPVQRTLGNDYVDYYTKETISSANAISAMIARREPLLSHTHFFTCALTLSSIVHLSHWALLSSDARDSALRESIRLNLGALKLRASVWPAAAEAQAQVATVAKAIHRIKKTESAESNLLDILINNESM</sequence>
<dbReference type="CDD" id="cd00067">
    <property type="entry name" value="GAL4"/>
    <property type="match status" value="1"/>
</dbReference>
<feature type="compositionally biased region" description="Polar residues" evidence="3">
    <location>
        <begin position="31"/>
        <end position="41"/>
    </location>
</feature>
<reference evidence="5 6" key="1">
    <citation type="submission" date="2016-07" db="EMBL/GenBank/DDBJ databases">
        <title>Multiple horizontal gene transfer events from other fungi enriched the ability of initially mycotrophic Trichoderma (Ascomycota) to feed on dead plant biomass.</title>
        <authorList>
            <consortium name="DOE Joint Genome Institute"/>
            <person name="Aerts A."/>
            <person name="Atanasova L."/>
            <person name="Chenthamara K."/>
            <person name="Zhang J."/>
            <person name="Grujic M."/>
            <person name="Henrissat B."/>
            <person name="Kuo A."/>
            <person name="Salamov A."/>
            <person name="Lipzen A."/>
            <person name="Labutti K."/>
            <person name="Barry K."/>
            <person name="Miao Y."/>
            <person name="Rahimi M.J."/>
            <person name="Shen Q."/>
            <person name="Grigoriev I.V."/>
            <person name="Kubicek C.P."/>
            <person name="Druzhinina I.S."/>
        </authorList>
    </citation>
    <scope>NUCLEOTIDE SEQUENCE [LARGE SCALE GENOMIC DNA]</scope>
    <source>
        <strain evidence="5 6">CBS 433.97</strain>
    </source>
</reference>
<dbReference type="GO" id="GO:0000981">
    <property type="term" value="F:DNA-binding transcription factor activity, RNA polymerase II-specific"/>
    <property type="evidence" value="ECO:0007669"/>
    <property type="project" value="InterPro"/>
</dbReference>
<accession>A0A2T3YU78</accession>
<gene>
    <name evidence="5" type="ORF">M441DRAFT_177779</name>
</gene>
<protein>
    <recommendedName>
        <fullName evidence="4">Zn(2)-C6 fungal-type domain-containing protein</fullName>
    </recommendedName>
</protein>
<feature type="compositionally biased region" description="Polar residues" evidence="3">
    <location>
        <begin position="48"/>
        <end position="59"/>
    </location>
</feature>
<evidence type="ECO:0000259" key="4">
    <source>
        <dbReference type="PROSITE" id="PS50048"/>
    </source>
</evidence>
<feature type="region of interest" description="Disordered" evidence="3">
    <location>
        <begin position="111"/>
        <end position="162"/>
    </location>
</feature>
<dbReference type="InterPro" id="IPR036864">
    <property type="entry name" value="Zn2-C6_fun-type_DNA-bd_sf"/>
</dbReference>
<dbReference type="GO" id="GO:0008270">
    <property type="term" value="F:zinc ion binding"/>
    <property type="evidence" value="ECO:0007669"/>
    <property type="project" value="InterPro"/>
</dbReference>
<keyword evidence="1" id="KW-0479">Metal-binding</keyword>
<feature type="region of interest" description="Disordered" evidence="3">
    <location>
        <begin position="31"/>
        <end position="59"/>
    </location>
</feature>
<dbReference type="EMBL" id="KZ679271">
    <property type="protein sequence ID" value="PTB36097.1"/>
    <property type="molecule type" value="Genomic_DNA"/>
</dbReference>
<dbReference type="STRING" id="1042311.A0A2T3YU78"/>
<dbReference type="PANTHER" id="PTHR47431:SF1">
    <property type="entry name" value="ZN(II)2CYS6 TRANSCRIPTION FACTOR (EUROFUNG)"/>
    <property type="match status" value="1"/>
</dbReference>
<dbReference type="PROSITE" id="PS50048">
    <property type="entry name" value="ZN2_CY6_FUNGAL_2"/>
    <property type="match status" value="1"/>
</dbReference>
<dbReference type="OrthoDB" id="5367487at2759"/>
<feature type="domain" description="Zn(2)-C6 fungal-type" evidence="4">
    <location>
        <begin position="68"/>
        <end position="97"/>
    </location>
</feature>
<dbReference type="InterPro" id="IPR007219">
    <property type="entry name" value="XnlR_reg_dom"/>
</dbReference>
<evidence type="ECO:0000256" key="3">
    <source>
        <dbReference type="SAM" id="MobiDB-lite"/>
    </source>
</evidence>
<dbReference type="GO" id="GO:0006351">
    <property type="term" value="P:DNA-templated transcription"/>
    <property type="evidence" value="ECO:0007669"/>
    <property type="project" value="InterPro"/>
</dbReference>
<evidence type="ECO:0000256" key="1">
    <source>
        <dbReference type="ARBA" id="ARBA00022723"/>
    </source>
</evidence>